<feature type="compositionally biased region" description="Low complexity" evidence="1">
    <location>
        <begin position="38"/>
        <end position="48"/>
    </location>
</feature>
<feature type="region of interest" description="Disordered" evidence="1">
    <location>
        <begin position="1"/>
        <end position="69"/>
    </location>
</feature>
<sequence>MDSPTPSSGSPLPSDSPTSPSPPLVDSIRRCFGPSPPESIMIESSSMPRILGKKPTPMDEVPEASQNERNTIRVAIYGSSIVRTSNGSEEKSLSRCRAVGGRL</sequence>
<feature type="region of interest" description="Disordered" evidence="1">
    <location>
        <begin position="84"/>
        <end position="103"/>
    </location>
</feature>
<comment type="caution">
    <text evidence="2">The sequence shown here is derived from an EMBL/GenBank/DDBJ whole genome shotgun (WGS) entry which is preliminary data.</text>
</comment>
<protein>
    <submittedName>
        <fullName evidence="2">Uncharacterized protein</fullName>
    </submittedName>
</protein>
<reference evidence="2" key="1">
    <citation type="journal article" date="2023" name="Nat. Commun.">
        <title>Diploid and tetraploid genomes of Acorus and the evolution of monocots.</title>
        <authorList>
            <person name="Ma L."/>
            <person name="Liu K.W."/>
            <person name="Li Z."/>
            <person name="Hsiao Y.Y."/>
            <person name="Qi Y."/>
            <person name="Fu T."/>
            <person name="Tang G.D."/>
            <person name="Zhang D."/>
            <person name="Sun W.H."/>
            <person name="Liu D.K."/>
            <person name="Li Y."/>
            <person name="Chen G.Z."/>
            <person name="Liu X.D."/>
            <person name="Liao X.Y."/>
            <person name="Jiang Y.T."/>
            <person name="Yu X."/>
            <person name="Hao Y."/>
            <person name="Huang J."/>
            <person name="Zhao X.W."/>
            <person name="Ke S."/>
            <person name="Chen Y.Y."/>
            <person name="Wu W.L."/>
            <person name="Hsu J.L."/>
            <person name="Lin Y.F."/>
            <person name="Huang M.D."/>
            <person name="Li C.Y."/>
            <person name="Huang L."/>
            <person name="Wang Z.W."/>
            <person name="Zhao X."/>
            <person name="Zhong W.Y."/>
            <person name="Peng D.H."/>
            <person name="Ahmad S."/>
            <person name="Lan S."/>
            <person name="Zhang J.S."/>
            <person name="Tsai W.C."/>
            <person name="Van de Peer Y."/>
            <person name="Liu Z.J."/>
        </authorList>
    </citation>
    <scope>NUCLEOTIDE SEQUENCE</scope>
    <source>
        <strain evidence="2">CP</strain>
    </source>
</reference>
<dbReference type="AlphaFoldDB" id="A0AAV9CUP4"/>
<name>A0AAV9CUP4_ACOCL</name>
<evidence type="ECO:0000313" key="3">
    <source>
        <dbReference type="Proteomes" id="UP001180020"/>
    </source>
</evidence>
<proteinExistence type="predicted"/>
<evidence type="ECO:0000256" key="1">
    <source>
        <dbReference type="SAM" id="MobiDB-lite"/>
    </source>
</evidence>
<accession>A0AAV9CUP4</accession>
<dbReference type="Proteomes" id="UP001180020">
    <property type="component" value="Unassembled WGS sequence"/>
</dbReference>
<evidence type="ECO:0000313" key="2">
    <source>
        <dbReference type="EMBL" id="KAK1292496.1"/>
    </source>
</evidence>
<dbReference type="EMBL" id="JAUJYO010000017">
    <property type="protein sequence ID" value="KAK1292496.1"/>
    <property type="molecule type" value="Genomic_DNA"/>
</dbReference>
<gene>
    <name evidence="2" type="ORF">QJS10_CPB17g02400</name>
</gene>
<feature type="compositionally biased region" description="Low complexity" evidence="1">
    <location>
        <begin position="1"/>
        <end position="18"/>
    </location>
</feature>
<organism evidence="2 3">
    <name type="scientific">Acorus calamus</name>
    <name type="common">Sweet flag</name>
    <dbReference type="NCBI Taxonomy" id="4465"/>
    <lineage>
        <taxon>Eukaryota</taxon>
        <taxon>Viridiplantae</taxon>
        <taxon>Streptophyta</taxon>
        <taxon>Embryophyta</taxon>
        <taxon>Tracheophyta</taxon>
        <taxon>Spermatophyta</taxon>
        <taxon>Magnoliopsida</taxon>
        <taxon>Liliopsida</taxon>
        <taxon>Acoraceae</taxon>
        <taxon>Acorus</taxon>
    </lineage>
</organism>
<reference evidence="2" key="2">
    <citation type="submission" date="2023-06" db="EMBL/GenBank/DDBJ databases">
        <authorList>
            <person name="Ma L."/>
            <person name="Liu K.-W."/>
            <person name="Li Z."/>
            <person name="Hsiao Y.-Y."/>
            <person name="Qi Y."/>
            <person name="Fu T."/>
            <person name="Tang G."/>
            <person name="Zhang D."/>
            <person name="Sun W.-H."/>
            <person name="Liu D.-K."/>
            <person name="Li Y."/>
            <person name="Chen G.-Z."/>
            <person name="Liu X.-D."/>
            <person name="Liao X.-Y."/>
            <person name="Jiang Y.-T."/>
            <person name="Yu X."/>
            <person name="Hao Y."/>
            <person name="Huang J."/>
            <person name="Zhao X.-W."/>
            <person name="Ke S."/>
            <person name="Chen Y.-Y."/>
            <person name="Wu W.-L."/>
            <person name="Hsu J.-L."/>
            <person name="Lin Y.-F."/>
            <person name="Huang M.-D."/>
            <person name="Li C.-Y."/>
            <person name="Huang L."/>
            <person name="Wang Z.-W."/>
            <person name="Zhao X."/>
            <person name="Zhong W.-Y."/>
            <person name="Peng D.-H."/>
            <person name="Ahmad S."/>
            <person name="Lan S."/>
            <person name="Zhang J.-S."/>
            <person name="Tsai W.-C."/>
            <person name="Van De Peer Y."/>
            <person name="Liu Z.-J."/>
        </authorList>
    </citation>
    <scope>NUCLEOTIDE SEQUENCE</scope>
    <source>
        <strain evidence="2">CP</strain>
        <tissue evidence="2">Leaves</tissue>
    </source>
</reference>
<keyword evidence="3" id="KW-1185">Reference proteome</keyword>